<feature type="transmembrane region" description="Helical" evidence="1">
    <location>
        <begin position="313"/>
        <end position="332"/>
    </location>
</feature>
<feature type="transmembrane region" description="Helical" evidence="1">
    <location>
        <begin position="153"/>
        <end position="180"/>
    </location>
</feature>
<feature type="transmembrane region" description="Helical" evidence="1">
    <location>
        <begin position="99"/>
        <end position="116"/>
    </location>
</feature>
<protein>
    <recommendedName>
        <fullName evidence="4">Beta-carotene 15,15'-monooxygenase</fullName>
    </recommendedName>
</protein>
<evidence type="ECO:0008006" key="4">
    <source>
        <dbReference type="Google" id="ProtNLM"/>
    </source>
</evidence>
<evidence type="ECO:0000256" key="1">
    <source>
        <dbReference type="SAM" id="Phobius"/>
    </source>
</evidence>
<dbReference type="AlphaFoldDB" id="A0A419X6I1"/>
<sequence>METAIKYFYMLLKTLKGRHYLLLFLVPVLFLFLWIKAFISPVSLTPGQDQMPLYELLQQLTGGSIIALNIVGAAILILLSLLAVRLNERYVFIRQRTDLPAFVFALIATGTVSLYGMHPALLASFLLFFAIDCVFAVYHGSRTLAKSFEAGMFIGLATVTYLFSGIYLLWFWVALAFLGYFRPREILAGFVGFLLPVFVVLSWYFLNDNLTGLLQTISSLYNFEFSAEYSMFQKVYWGILAAFVLIASAFMANVVEEKKISSRKYFMILFVFFLTAIGNYFIFSSAGTELYFLLLIPTTFIVSHYFVLSRYSWVKEILFILFVVASILVHFLG</sequence>
<reference evidence="2 3" key="1">
    <citation type="submission" date="2018-09" db="EMBL/GenBank/DDBJ databases">
        <title>Genomic Encyclopedia of Archaeal and Bacterial Type Strains, Phase II (KMG-II): from individual species to whole genera.</title>
        <authorList>
            <person name="Goeker M."/>
        </authorList>
    </citation>
    <scope>NUCLEOTIDE SEQUENCE [LARGE SCALE GENOMIC DNA]</scope>
    <source>
        <strain evidence="2 3">DSM 21950</strain>
    </source>
</reference>
<evidence type="ECO:0000313" key="3">
    <source>
        <dbReference type="Proteomes" id="UP000284531"/>
    </source>
</evidence>
<dbReference type="EMBL" id="RAPQ01000008">
    <property type="protein sequence ID" value="RKE03374.1"/>
    <property type="molecule type" value="Genomic_DNA"/>
</dbReference>
<feature type="transmembrane region" description="Helical" evidence="1">
    <location>
        <begin position="235"/>
        <end position="253"/>
    </location>
</feature>
<feature type="transmembrane region" description="Helical" evidence="1">
    <location>
        <begin position="290"/>
        <end position="307"/>
    </location>
</feature>
<feature type="transmembrane region" description="Helical" evidence="1">
    <location>
        <begin position="265"/>
        <end position="283"/>
    </location>
</feature>
<comment type="caution">
    <text evidence="2">The sequence shown here is derived from an EMBL/GenBank/DDBJ whole genome shotgun (WGS) entry which is preliminary data.</text>
</comment>
<dbReference type="Proteomes" id="UP000284531">
    <property type="component" value="Unassembled WGS sequence"/>
</dbReference>
<keyword evidence="3" id="KW-1185">Reference proteome</keyword>
<proteinExistence type="predicted"/>
<organism evidence="2 3">
    <name type="scientific">Marinifilum flexuosum</name>
    <dbReference type="NCBI Taxonomy" id="1117708"/>
    <lineage>
        <taxon>Bacteria</taxon>
        <taxon>Pseudomonadati</taxon>
        <taxon>Bacteroidota</taxon>
        <taxon>Bacteroidia</taxon>
        <taxon>Marinilabiliales</taxon>
        <taxon>Marinifilaceae</taxon>
    </lineage>
</organism>
<evidence type="ECO:0000313" key="2">
    <source>
        <dbReference type="EMBL" id="RKE03374.1"/>
    </source>
</evidence>
<keyword evidence="1" id="KW-0472">Membrane</keyword>
<keyword evidence="1" id="KW-0812">Transmembrane</keyword>
<name>A0A419X6I1_9BACT</name>
<feature type="transmembrane region" description="Helical" evidence="1">
    <location>
        <begin position="20"/>
        <end position="44"/>
    </location>
</feature>
<gene>
    <name evidence="2" type="ORF">BXY64_0373</name>
</gene>
<feature type="transmembrane region" description="Helical" evidence="1">
    <location>
        <begin position="186"/>
        <end position="206"/>
    </location>
</feature>
<accession>A0A419X6I1</accession>
<feature type="transmembrane region" description="Helical" evidence="1">
    <location>
        <begin position="64"/>
        <end position="87"/>
    </location>
</feature>
<keyword evidence="1" id="KW-1133">Transmembrane helix</keyword>